<dbReference type="InterPro" id="IPR036097">
    <property type="entry name" value="HisK_dim/P_sf"/>
</dbReference>
<evidence type="ECO:0000256" key="5">
    <source>
        <dbReference type="ARBA" id="ARBA00022679"/>
    </source>
</evidence>
<sequence length="683" mass="77945">MLGSALFCVSAWYLFHRYINERGEERFHAQVVSLARSIDSRMLVYEQVLRSGIGLFMSSHEVSRDEWRIYVQNARLQQYYPGIQGLGYSVILTKDQLANFIASVRAEGFPDFKVYPEGDRPIYHSILYLEPFDWRNQRAFGYDMYSEARRKEAIDRAILTGNSAVSAKIVLVQETARDTQAGFLMYLPLYDNVASVERRAKGVIYAAFRMQDLINGIIGEDFERLVLSIYDGEEQTAANLMFTNDPDPDNPLSYRQLRTINVGGHNWLLQVGSRTDFVSEQEYVQSLLMLFLVAIFLLLLLYFLLNNAKARHQESLFATEILSNEKRFRLVIEASPCALIMTDTRGLITLVNAHTEQLFGYARDELLGRSVNVLLPDVLQQQHEEHMRGYLANPIAKKMSLRDELFGRSKDGRRVPIEVGLTPVHFANGISVLATINDVSERRRIEEQKTKHTRELERINKELDSFAYIASHDLKSPLRGIEQLAEWLNEDLADNASENARKYLKLIKSRIQRMAMLLDGLLAFSRIGRIEAELNQVNCADLISETFNLVAPPEGFSLTLEGMVPNFITARVPLEMVFRNLFANAIKHHDLPQGHINVTWALDGEMIRFCVTDDGPGIQPQYHDKVFAIFQTLKPRDEVEGSGLGLSLVKKAVEHYGGRVWVESEGRGTSFFFTWPLVIKEAE</sequence>
<organism evidence="15 16">
    <name type="scientific">Shewanella cyperi</name>
    <dbReference type="NCBI Taxonomy" id="2814292"/>
    <lineage>
        <taxon>Bacteria</taxon>
        <taxon>Pseudomonadati</taxon>
        <taxon>Pseudomonadota</taxon>
        <taxon>Gammaproteobacteria</taxon>
        <taxon>Alteromonadales</taxon>
        <taxon>Shewanellaceae</taxon>
        <taxon>Shewanella</taxon>
    </lineage>
</organism>
<comment type="catalytic activity">
    <reaction evidence="1">
        <text>ATP + protein L-histidine = ADP + protein N-phospho-L-histidine.</text>
        <dbReference type="EC" id="2.7.13.3"/>
    </reaction>
</comment>
<comment type="subcellular location">
    <subcellularLocation>
        <location evidence="2">Membrane</location>
    </subcellularLocation>
</comment>
<dbReference type="GO" id="GO:0016020">
    <property type="term" value="C:membrane"/>
    <property type="evidence" value="ECO:0007669"/>
    <property type="project" value="UniProtKB-SubCell"/>
</dbReference>
<dbReference type="InterPro" id="IPR036890">
    <property type="entry name" value="HATPase_C_sf"/>
</dbReference>
<accession>A0A974XP62</accession>
<feature type="domain" description="Histidine kinase" evidence="11">
    <location>
        <begin position="469"/>
        <end position="679"/>
    </location>
</feature>
<evidence type="ECO:0000259" key="14">
    <source>
        <dbReference type="PROSITE" id="PS50839"/>
    </source>
</evidence>
<evidence type="ECO:0000256" key="2">
    <source>
        <dbReference type="ARBA" id="ARBA00004370"/>
    </source>
</evidence>
<dbReference type="CDD" id="cd00130">
    <property type="entry name" value="PAS"/>
    <property type="match status" value="1"/>
</dbReference>
<dbReference type="InterPro" id="IPR003661">
    <property type="entry name" value="HisK_dim/P_dom"/>
</dbReference>
<dbReference type="PROSITE" id="PS50839">
    <property type="entry name" value="CHASE"/>
    <property type="match status" value="1"/>
</dbReference>
<dbReference type="InterPro" id="IPR006189">
    <property type="entry name" value="CHASE_dom"/>
</dbReference>
<evidence type="ECO:0000256" key="4">
    <source>
        <dbReference type="ARBA" id="ARBA00022553"/>
    </source>
</evidence>
<keyword evidence="16" id="KW-1185">Reference proteome</keyword>
<dbReference type="PRINTS" id="PR00344">
    <property type="entry name" value="BCTRLSENSOR"/>
</dbReference>
<dbReference type="InterPro" id="IPR035965">
    <property type="entry name" value="PAS-like_dom_sf"/>
</dbReference>
<evidence type="ECO:0000259" key="11">
    <source>
        <dbReference type="PROSITE" id="PS50109"/>
    </source>
</evidence>
<dbReference type="GO" id="GO:0006355">
    <property type="term" value="P:regulation of DNA-templated transcription"/>
    <property type="evidence" value="ECO:0007669"/>
    <property type="project" value="InterPro"/>
</dbReference>
<dbReference type="EC" id="2.7.13.3" evidence="3"/>
<feature type="domain" description="CHASE" evidence="14">
    <location>
        <begin position="58"/>
        <end position="270"/>
    </location>
</feature>
<evidence type="ECO:0000313" key="15">
    <source>
        <dbReference type="EMBL" id="QSX31949.1"/>
    </source>
</evidence>
<feature type="domain" description="PAS" evidence="12">
    <location>
        <begin position="324"/>
        <end position="398"/>
    </location>
</feature>
<dbReference type="EMBL" id="CP071504">
    <property type="protein sequence ID" value="QSX31949.1"/>
    <property type="molecule type" value="Genomic_DNA"/>
</dbReference>
<dbReference type="InterPro" id="IPR005467">
    <property type="entry name" value="His_kinase_dom"/>
</dbReference>
<evidence type="ECO:0000313" key="16">
    <source>
        <dbReference type="Proteomes" id="UP000663281"/>
    </source>
</evidence>
<evidence type="ECO:0000259" key="13">
    <source>
        <dbReference type="PROSITE" id="PS50113"/>
    </source>
</evidence>
<dbReference type="SMART" id="SM00091">
    <property type="entry name" value="PAS"/>
    <property type="match status" value="1"/>
</dbReference>
<dbReference type="Pfam" id="PF00512">
    <property type="entry name" value="HisKA"/>
    <property type="match status" value="1"/>
</dbReference>
<dbReference type="Gene3D" id="3.30.565.10">
    <property type="entry name" value="Histidine kinase-like ATPase, C-terminal domain"/>
    <property type="match status" value="1"/>
</dbReference>
<keyword evidence="6 10" id="KW-0812">Transmembrane</keyword>
<dbReference type="SMART" id="SM01079">
    <property type="entry name" value="CHASE"/>
    <property type="match status" value="1"/>
</dbReference>
<dbReference type="NCBIfam" id="TIGR00229">
    <property type="entry name" value="sensory_box"/>
    <property type="match status" value="1"/>
</dbReference>
<dbReference type="PANTHER" id="PTHR43304:SF1">
    <property type="entry name" value="PAC DOMAIN-CONTAINING PROTEIN"/>
    <property type="match status" value="1"/>
</dbReference>
<dbReference type="CDD" id="cd00082">
    <property type="entry name" value="HisKA"/>
    <property type="match status" value="1"/>
</dbReference>
<evidence type="ECO:0000256" key="1">
    <source>
        <dbReference type="ARBA" id="ARBA00000085"/>
    </source>
</evidence>
<dbReference type="Gene3D" id="1.10.287.130">
    <property type="match status" value="1"/>
</dbReference>
<evidence type="ECO:0000256" key="10">
    <source>
        <dbReference type="SAM" id="Phobius"/>
    </source>
</evidence>
<dbReference type="InterPro" id="IPR000700">
    <property type="entry name" value="PAS-assoc_C"/>
</dbReference>
<dbReference type="GO" id="GO:0000155">
    <property type="term" value="F:phosphorelay sensor kinase activity"/>
    <property type="evidence" value="ECO:0007669"/>
    <property type="project" value="InterPro"/>
</dbReference>
<dbReference type="PROSITE" id="PS50109">
    <property type="entry name" value="HIS_KIN"/>
    <property type="match status" value="1"/>
</dbReference>
<dbReference type="InterPro" id="IPR000014">
    <property type="entry name" value="PAS"/>
</dbReference>
<dbReference type="SUPFAM" id="SSF47384">
    <property type="entry name" value="Homodimeric domain of signal transducing histidine kinase"/>
    <property type="match status" value="1"/>
</dbReference>
<evidence type="ECO:0000256" key="9">
    <source>
        <dbReference type="ARBA" id="ARBA00023136"/>
    </source>
</evidence>
<keyword evidence="9 10" id="KW-0472">Membrane</keyword>
<dbReference type="PROSITE" id="PS50113">
    <property type="entry name" value="PAC"/>
    <property type="match status" value="1"/>
</dbReference>
<dbReference type="Pfam" id="PF02518">
    <property type="entry name" value="HATPase_c"/>
    <property type="match status" value="1"/>
</dbReference>
<dbReference type="InterPro" id="IPR003594">
    <property type="entry name" value="HATPase_dom"/>
</dbReference>
<feature type="domain" description="PAC" evidence="13">
    <location>
        <begin position="399"/>
        <end position="451"/>
    </location>
</feature>
<evidence type="ECO:0000256" key="8">
    <source>
        <dbReference type="ARBA" id="ARBA00022989"/>
    </source>
</evidence>
<dbReference type="SUPFAM" id="SSF55874">
    <property type="entry name" value="ATPase domain of HSP90 chaperone/DNA topoisomerase II/histidine kinase"/>
    <property type="match status" value="1"/>
</dbReference>
<evidence type="ECO:0000256" key="7">
    <source>
        <dbReference type="ARBA" id="ARBA00022777"/>
    </source>
</evidence>
<keyword evidence="8 10" id="KW-1133">Transmembrane helix</keyword>
<keyword evidence="4" id="KW-0597">Phosphoprotein</keyword>
<keyword evidence="5" id="KW-0808">Transferase</keyword>
<dbReference type="InterPro" id="IPR042240">
    <property type="entry name" value="CHASE_sf"/>
</dbReference>
<dbReference type="SMART" id="SM00387">
    <property type="entry name" value="HATPase_c"/>
    <property type="match status" value="1"/>
</dbReference>
<dbReference type="InterPro" id="IPR004358">
    <property type="entry name" value="Sig_transdc_His_kin-like_C"/>
</dbReference>
<proteinExistence type="predicted"/>
<dbReference type="Pfam" id="PF00989">
    <property type="entry name" value="PAS"/>
    <property type="match status" value="1"/>
</dbReference>
<reference evidence="15 16" key="1">
    <citation type="submission" date="2021-03" db="EMBL/GenBank/DDBJ databases">
        <title>Novel species identification of genus Shewanella.</title>
        <authorList>
            <person name="Liu G."/>
            <person name="Zhang Q."/>
        </authorList>
    </citation>
    <scope>NUCLEOTIDE SEQUENCE [LARGE SCALE GENOMIC DNA]</scope>
    <source>
        <strain evidence="15 16">FJAT-53726</strain>
    </source>
</reference>
<name>A0A974XP62_9GAMM</name>
<dbReference type="SUPFAM" id="SSF55785">
    <property type="entry name" value="PYP-like sensor domain (PAS domain)"/>
    <property type="match status" value="1"/>
</dbReference>
<dbReference type="KEGG" id="scyp:JYB88_15600"/>
<dbReference type="Gene3D" id="3.30.450.350">
    <property type="entry name" value="CHASE domain"/>
    <property type="match status" value="1"/>
</dbReference>
<dbReference type="Proteomes" id="UP000663281">
    <property type="component" value="Chromosome"/>
</dbReference>
<gene>
    <name evidence="15" type="ORF">JYB88_15600</name>
</gene>
<dbReference type="InterPro" id="IPR013767">
    <property type="entry name" value="PAS_fold"/>
</dbReference>
<dbReference type="PANTHER" id="PTHR43304">
    <property type="entry name" value="PHYTOCHROME-LIKE PROTEIN CPH1"/>
    <property type="match status" value="1"/>
</dbReference>
<keyword evidence="7" id="KW-0418">Kinase</keyword>
<dbReference type="PROSITE" id="PS50112">
    <property type="entry name" value="PAS"/>
    <property type="match status" value="1"/>
</dbReference>
<dbReference type="Pfam" id="PF03924">
    <property type="entry name" value="CHASE"/>
    <property type="match status" value="1"/>
</dbReference>
<dbReference type="Gene3D" id="3.30.450.20">
    <property type="entry name" value="PAS domain"/>
    <property type="match status" value="1"/>
</dbReference>
<dbReference type="InterPro" id="IPR052162">
    <property type="entry name" value="Sensor_kinase/Photoreceptor"/>
</dbReference>
<evidence type="ECO:0000259" key="12">
    <source>
        <dbReference type="PROSITE" id="PS50112"/>
    </source>
</evidence>
<dbReference type="SMART" id="SM00388">
    <property type="entry name" value="HisKA"/>
    <property type="match status" value="1"/>
</dbReference>
<protein>
    <recommendedName>
        <fullName evidence="3">histidine kinase</fullName>
        <ecNumber evidence="3">2.7.13.3</ecNumber>
    </recommendedName>
</protein>
<feature type="transmembrane region" description="Helical" evidence="10">
    <location>
        <begin position="283"/>
        <end position="305"/>
    </location>
</feature>
<evidence type="ECO:0000256" key="3">
    <source>
        <dbReference type="ARBA" id="ARBA00012438"/>
    </source>
</evidence>
<dbReference type="AlphaFoldDB" id="A0A974XP62"/>
<evidence type="ECO:0000256" key="6">
    <source>
        <dbReference type="ARBA" id="ARBA00022692"/>
    </source>
</evidence>